<comment type="caution">
    <text evidence="4">The sequence shown here is derived from an EMBL/GenBank/DDBJ whole genome shotgun (WGS) entry which is preliminary data.</text>
</comment>
<protein>
    <submittedName>
        <fullName evidence="4">Phosphinothricin acetyltransferase</fullName>
        <ecNumber evidence="4">2.3.1.183</ecNumber>
    </submittedName>
</protein>
<keyword evidence="1 4" id="KW-0808">Transferase</keyword>
<dbReference type="InterPro" id="IPR000182">
    <property type="entry name" value="GNAT_dom"/>
</dbReference>
<dbReference type="CDD" id="cd04301">
    <property type="entry name" value="NAT_SF"/>
    <property type="match status" value="1"/>
</dbReference>
<gene>
    <name evidence="4" type="ORF">JOC77_002784</name>
</gene>
<sequence>MSQIKIRTAFLSDLDDILVIYNEGIADRIATLENETKDMSYILDWFNKHQDRYKVVVAECDQKVVGWASLNVFNARAAYNGVADLSVYIQREYRGKGIGRRLLTSIETLAKENGFHKIVLSTFPFNELGQSLYKRMGYRVVGVYENQGMLDDIFVDVMAMEKLINIGGKENGSNR</sequence>
<dbReference type="InterPro" id="IPR016181">
    <property type="entry name" value="Acyl_CoA_acyltransferase"/>
</dbReference>
<dbReference type="SUPFAM" id="SSF55729">
    <property type="entry name" value="Acyl-CoA N-acyltransferases (Nat)"/>
    <property type="match status" value="1"/>
</dbReference>
<dbReference type="PANTHER" id="PTHR43072:SF23">
    <property type="entry name" value="UPF0039 PROTEIN C11D3.02C"/>
    <property type="match status" value="1"/>
</dbReference>
<dbReference type="RefSeq" id="WP_204544045.1">
    <property type="nucleotide sequence ID" value="NZ_JAFBFI010000012.1"/>
</dbReference>
<proteinExistence type="predicted"/>
<name>A0ABS2QKP8_9BACI</name>
<feature type="domain" description="N-acetyltransferase" evidence="3">
    <location>
        <begin position="4"/>
        <end position="165"/>
    </location>
</feature>
<evidence type="ECO:0000256" key="2">
    <source>
        <dbReference type="ARBA" id="ARBA00023315"/>
    </source>
</evidence>
<keyword evidence="2 4" id="KW-0012">Acyltransferase</keyword>
<evidence type="ECO:0000259" key="3">
    <source>
        <dbReference type="PROSITE" id="PS51186"/>
    </source>
</evidence>
<keyword evidence="5" id="KW-1185">Reference proteome</keyword>
<organism evidence="4 5">
    <name type="scientific">Peribacillus deserti</name>
    <dbReference type="NCBI Taxonomy" id="673318"/>
    <lineage>
        <taxon>Bacteria</taxon>
        <taxon>Bacillati</taxon>
        <taxon>Bacillota</taxon>
        <taxon>Bacilli</taxon>
        <taxon>Bacillales</taxon>
        <taxon>Bacillaceae</taxon>
        <taxon>Peribacillus</taxon>
    </lineage>
</organism>
<reference evidence="4 5" key="1">
    <citation type="submission" date="2021-01" db="EMBL/GenBank/DDBJ databases">
        <title>Genomic Encyclopedia of Type Strains, Phase IV (KMG-IV): sequencing the most valuable type-strain genomes for metagenomic binning, comparative biology and taxonomic classification.</title>
        <authorList>
            <person name="Goeker M."/>
        </authorList>
    </citation>
    <scope>NUCLEOTIDE SEQUENCE [LARGE SCALE GENOMIC DNA]</scope>
    <source>
        <strain evidence="4 5">DSM 105482</strain>
    </source>
</reference>
<evidence type="ECO:0000313" key="4">
    <source>
        <dbReference type="EMBL" id="MBM7693344.1"/>
    </source>
</evidence>
<dbReference type="GO" id="GO:0102971">
    <property type="term" value="F:phosphinothricin N-acetyltransferase activity"/>
    <property type="evidence" value="ECO:0007669"/>
    <property type="project" value="UniProtKB-EC"/>
</dbReference>
<evidence type="ECO:0000256" key="1">
    <source>
        <dbReference type="ARBA" id="ARBA00022679"/>
    </source>
</evidence>
<dbReference type="EC" id="2.3.1.183" evidence="4"/>
<accession>A0ABS2QKP8</accession>
<dbReference type="Pfam" id="PF00583">
    <property type="entry name" value="Acetyltransf_1"/>
    <property type="match status" value="1"/>
</dbReference>
<dbReference type="PROSITE" id="PS51186">
    <property type="entry name" value="GNAT"/>
    <property type="match status" value="1"/>
</dbReference>
<dbReference type="NCBIfam" id="NF040503">
    <property type="entry name" value="resist_ArsN1a"/>
    <property type="match status" value="1"/>
</dbReference>
<dbReference type="PANTHER" id="PTHR43072">
    <property type="entry name" value="N-ACETYLTRANSFERASE"/>
    <property type="match status" value="1"/>
</dbReference>
<dbReference type="EMBL" id="JAFBFI010000012">
    <property type="protein sequence ID" value="MBM7693344.1"/>
    <property type="molecule type" value="Genomic_DNA"/>
</dbReference>
<dbReference type="Proteomes" id="UP000823486">
    <property type="component" value="Unassembled WGS sequence"/>
</dbReference>
<evidence type="ECO:0000313" key="5">
    <source>
        <dbReference type="Proteomes" id="UP000823486"/>
    </source>
</evidence>
<dbReference type="Gene3D" id="3.40.630.30">
    <property type="match status" value="1"/>
</dbReference>